<dbReference type="AlphaFoldDB" id="A0A1G4J3Y9"/>
<keyword evidence="7 9" id="KW-1133">Transmembrane helix</keyword>
<feature type="transmembrane region" description="Helical" evidence="9">
    <location>
        <begin position="296"/>
        <end position="321"/>
    </location>
</feature>
<feature type="transmembrane region" description="Helical" evidence="9">
    <location>
        <begin position="498"/>
        <end position="518"/>
    </location>
</feature>
<organism evidence="10 11">
    <name type="scientific">Lachancea dasiensis</name>
    <dbReference type="NCBI Taxonomy" id="1072105"/>
    <lineage>
        <taxon>Eukaryota</taxon>
        <taxon>Fungi</taxon>
        <taxon>Dikarya</taxon>
        <taxon>Ascomycota</taxon>
        <taxon>Saccharomycotina</taxon>
        <taxon>Saccharomycetes</taxon>
        <taxon>Saccharomycetales</taxon>
        <taxon>Saccharomycetaceae</taxon>
        <taxon>Lachancea</taxon>
    </lineage>
</organism>
<evidence type="ECO:0000256" key="3">
    <source>
        <dbReference type="ARBA" id="ARBA00022448"/>
    </source>
</evidence>
<feature type="transmembrane region" description="Helical" evidence="9">
    <location>
        <begin position="725"/>
        <end position="741"/>
    </location>
</feature>
<keyword evidence="3" id="KW-0813">Transport</keyword>
<evidence type="ECO:0000256" key="1">
    <source>
        <dbReference type="ARBA" id="ARBA00004141"/>
    </source>
</evidence>
<evidence type="ECO:0000256" key="6">
    <source>
        <dbReference type="ARBA" id="ARBA00022927"/>
    </source>
</evidence>
<keyword evidence="11" id="KW-1185">Reference proteome</keyword>
<evidence type="ECO:0000256" key="5">
    <source>
        <dbReference type="ARBA" id="ARBA00022856"/>
    </source>
</evidence>
<feature type="transmembrane region" description="Helical" evidence="9">
    <location>
        <begin position="678"/>
        <end position="696"/>
    </location>
</feature>
<comment type="similarity">
    <text evidence="2">Belongs to the oligopeptide OPT transporter family.</text>
</comment>
<keyword evidence="8 9" id="KW-0472">Membrane</keyword>
<evidence type="ECO:0000256" key="9">
    <source>
        <dbReference type="SAM" id="Phobius"/>
    </source>
</evidence>
<dbReference type="NCBIfam" id="TIGR00728">
    <property type="entry name" value="OPT_sfam"/>
    <property type="match status" value="1"/>
</dbReference>
<evidence type="ECO:0000256" key="2">
    <source>
        <dbReference type="ARBA" id="ARBA00008807"/>
    </source>
</evidence>
<sequence>MKNFLKAALTDDAPVTEKHLLYSTNSQATGDAELHHRVHPGDNKGKGIDTIVVTEENSSEGGDLEHQKSGLGGVDSSADPLAAKLSQVALDDEYAGITVEDDSPYPEVRAAVPSTDDPNLCQNTLRMWVLGMLMTTIGCGLNMLFSMHSPSIVLNSYVTAILAWPLGRAWDKVMPNKRLFGKWGPQLNPAPFNLKEHALICVMGNVSFGGGNAYATDILLSMNNFYGKDFGWGFNLLAIFSTQCIGFAMAGLTRKLLVTPASMIWPANLVTSTFLTNMHVNENHIANGWSMSRLKFFLIVFTCGFVYYWFPGFIFQALSYFAWVTWIKPNNVIVNQVFGASTGLGLIPLTFDWNQIAGYVGSPLIPPAGTIFTILLSMVSIFWIIVPAIHYSNVWYGKFLPISDSSSFDRFQNSYNVSKVVNADLSFNLEGYQKYSPLYLSATFAISYGLSFASMTATIVHAALFHGNQILNVLRRRKAEKDDVHARLMRNYEDVPEWWYGIVFLVFFALSVATIRAWPTEMPVYTLIIALIIAFFFLLPIGIVLAITNISVGLNVMTEFIIGYMTPGKPIAMMFFKTFGYITNYQATYFVQDMKLGHYMKCAPKVLFAAQLAATLWGALVQICVMKWAQGNIENICTPEQASHFTCPGSRVFFNASIIWGVIGPQRMFSPGKFYNKLMYFFILGALLPLVNWLILKKWPKSFVKYIHWPVFFSGTGLIPPATPYNYGSYCMVGIFFGYYIKKRFFAWWSKYNYSLSAALDISLAWSSLMVFCCLGLTNAVAPSWWGNNVINTAEYNGVAIQQFVAEGESFGLTEW</sequence>
<feature type="transmembrane region" description="Helical" evidence="9">
    <location>
        <begin position="230"/>
        <end position="249"/>
    </location>
</feature>
<dbReference type="GO" id="GO:0015031">
    <property type="term" value="P:protein transport"/>
    <property type="evidence" value="ECO:0007669"/>
    <property type="project" value="UniProtKB-KW"/>
</dbReference>
<dbReference type="GO" id="GO:0005886">
    <property type="term" value="C:plasma membrane"/>
    <property type="evidence" value="ECO:0007669"/>
    <property type="project" value="EnsemblFungi"/>
</dbReference>
<evidence type="ECO:0000256" key="4">
    <source>
        <dbReference type="ARBA" id="ARBA00022692"/>
    </source>
</evidence>
<dbReference type="GO" id="GO:0005794">
    <property type="term" value="C:Golgi apparatus"/>
    <property type="evidence" value="ECO:0007669"/>
    <property type="project" value="EnsemblFungi"/>
</dbReference>
<gene>
    <name evidence="10" type="ORF">LADA_0D01530G</name>
</gene>
<feature type="transmembrane region" description="Helical" evidence="9">
    <location>
        <begin position="333"/>
        <end position="351"/>
    </location>
</feature>
<feature type="transmembrane region" description="Helical" evidence="9">
    <location>
        <begin position="571"/>
        <end position="591"/>
    </location>
</feature>
<accession>A0A1G4J3Y9</accession>
<dbReference type="Pfam" id="PF03169">
    <property type="entry name" value="OPT"/>
    <property type="match status" value="1"/>
</dbReference>
<keyword evidence="4 9" id="KW-0812">Transmembrane</keyword>
<protein>
    <submittedName>
        <fullName evidence="10">LADA_0D01530g1_1</fullName>
    </submittedName>
</protein>
<feature type="transmembrane region" description="Helical" evidence="9">
    <location>
        <begin position="152"/>
        <end position="170"/>
    </location>
</feature>
<dbReference type="PANTHER" id="PTHR22601">
    <property type="entry name" value="ISP4 LIKE PROTEIN"/>
    <property type="match status" value="1"/>
</dbReference>
<name>A0A1G4J3Y9_9SACH</name>
<feature type="transmembrane region" description="Helical" evidence="9">
    <location>
        <begin position="525"/>
        <end position="551"/>
    </location>
</feature>
<dbReference type="GO" id="GO:1901584">
    <property type="term" value="F:tetrapeptide transmembrane transporter activity"/>
    <property type="evidence" value="ECO:0007669"/>
    <property type="project" value="EnsemblFungi"/>
</dbReference>
<evidence type="ECO:0000313" key="10">
    <source>
        <dbReference type="EMBL" id="SCU84406.1"/>
    </source>
</evidence>
<comment type="subcellular location">
    <subcellularLocation>
        <location evidence="1">Membrane</location>
        <topology evidence="1">Multi-pass membrane protein</topology>
    </subcellularLocation>
</comment>
<reference evidence="10 11" key="1">
    <citation type="submission" date="2016-03" db="EMBL/GenBank/DDBJ databases">
        <authorList>
            <person name="Devillers H."/>
        </authorList>
    </citation>
    <scope>NUCLEOTIDE SEQUENCE [LARGE SCALE GENOMIC DNA]</scope>
    <source>
        <strain evidence="10">CBS 10888</strain>
    </source>
</reference>
<dbReference type="OrthoDB" id="9986677at2759"/>
<proteinExistence type="inferred from homology"/>
<feature type="transmembrane region" description="Helical" evidence="9">
    <location>
        <begin position="762"/>
        <end position="782"/>
    </location>
</feature>
<feature type="transmembrane region" description="Helical" evidence="9">
    <location>
        <begin position="603"/>
        <end position="623"/>
    </location>
</feature>
<dbReference type="NCBIfam" id="TIGR00727">
    <property type="entry name" value="ISP4_OPT"/>
    <property type="match status" value="1"/>
</dbReference>
<keyword evidence="5" id="KW-0571">Peptide transport</keyword>
<dbReference type="InterPro" id="IPR004648">
    <property type="entry name" value="Oligpept_transpt"/>
</dbReference>
<dbReference type="Proteomes" id="UP000190274">
    <property type="component" value="Chromosome D"/>
</dbReference>
<evidence type="ECO:0000256" key="7">
    <source>
        <dbReference type="ARBA" id="ARBA00022989"/>
    </source>
</evidence>
<dbReference type="InterPro" id="IPR004813">
    <property type="entry name" value="OPT"/>
</dbReference>
<dbReference type="EMBL" id="LT598454">
    <property type="protein sequence ID" value="SCU84406.1"/>
    <property type="molecule type" value="Genomic_DNA"/>
</dbReference>
<keyword evidence="6" id="KW-0653">Protein transport</keyword>
<evidence type="ECO:0000256" key="8">
    <source>
        <dbReference type="ARBA" id="ARBA00023136"/>
    </source>
</evidence>
<feature type="transmembrane region" description="Helical" evidence="9">
    <location>
        <begin position="125"/>
        <end position="145"/>
    </location>
</feature>
<feature type="transmembrane region" description="Helical" evidence="9">
    <location>
        <begin position="438"/>
        <end position="464"/>
    </location>
</feature>
<feature type="transmembrane region" description="Helical" evidence="9">
    <location>
        <begin position="256"/>
        <end position="276"/>
    </location>
</feature>
<evidence type="ECO:0000313" key="11">
    <source>
        <dbReference type="Proteomes" id="UP000190274"/>
    </source>
</evidence>
<feature type="transmembrane region" description="Helical" evidence="9">
    <location>
        <begin position="371"/>
        <end position="391"/>
    </location>
</feature>